<dbReference type="EMBL" id="QBKI01000001">
    <property type="protein sequence ID" value="PTX22217.1"/>
    <property type="molecule type" value="Genomic_DNA"/>
</dbReference>
<dbReference type="Proteomes" id="UP000244225">
    <property type="component" value="Unassembled WGS sequence"/>
</dbReference>
<dbReference type="InterPro" id="IPR001792">
    <property type="entry name" value="Acylphosphatase-like_dom"/>
</dbReference>
<dbReference type="PROSITE" id="PS00151">
    <property type="entry name" value="ACYLPHOSPHATASE_2"/>
    <property type="match status" value="1"/>
</dbReference>
<comment type="similarity">
    <text evidence="1 6">Belongs to the acylphosphatase family.</text>
</comment>
<evidence type="ECO:0000256" key="5">
    <source>
        <dbReference type="RuleBase" id="RU000553"/>
    </source>
</evidence>
<reference evidence="8 9" key="1">
    <citation type="submission" date="2018-04" db="EMBL/GenBank/DDBJ databases">
        <title>Genomic Encyclopedia of Archaeal and Bacterial Type Strains, Phase II (KMG-II): from individual species to whole genera.</title>
        <authorList>
            <person name="Goeker M."/>
        </authorList>
    </citation>
    <scope>NUCLEOTIDE SEQUENCE [LARGE SCALE GENOMIC DNA]</scope>
    <source>
        <strain evidence="8 9">DSM 100162</strain>
    </source>
</reference>
<dbReference type="Pfam" id="PF00708">
    <property type="entry name" value="Acylphosphatase"/>
    <property type="match status" value="1"/>
</dbReference>
<evidence type="ECO:0000256" key="6">
    <source>
        <dbReference type="RuleBase" id="RU004168"/>
    </source>
</evidence>
<evidence type="ECO:0000259" key="7">
    <source>
        <dbReference type="PROSITE" id="PS51160"/>
    </source>
</evidence>
<feature type="active site" evidence="4">
    <location>
        <position position="41"/>
    </location>
</feature>
<evidence type="ECO:0000256" key="3">
    <source>
        <dbReference type="ARBA" id="ARBA00047645"/>
    </source>
</evidence>
<comment type="catalytic activity">
    <reaction evidence="3 4 5">
        <text>an acyl phosphate + H2O = a carboxylate + phosphate + H(+)</text>
        <dbReference type="Rhea" id="RHEA:14965"/>
        <dbReference type="ChEBI" id="CHEBI:15377"/>
        <dbReference type="ChEBI" id="CHEBI:15378"/>
        <dbReference type="ChEBI" id="CHEBI:29067"/>
        <dbReference type="ChEBI" id="CHEBI:43474"/>
        <dbReference type="ChEBI" id="CHEBI:59918"/>
        <dbReference type="EC" id="3.6.1.7"/>
    </reaction>
</comment>
<dbReference type="PROSITE" id="PS00150">
    <property type="entry name" value="ACYLPHOSPHATASE_1"/>
    <property type="match status" value="1"/>
</dbReference>
<gene>
    <name evidence="8" type="ORF">C8N40_10139</name>
</gene>
<dbReference type="InterPro" id="IPR020456">
    <property type="entry name" value="Acylphosphatase"/>
</dbReference>
<keyword evidence="4 5" id="KW-0378">Hydrolase</keyword>
<evidence type="ECO:0000313" key="8">
    <source>
        <dbReference type="EMBL" id="PTX22217.1"/>
    </source>
</evidence>
<accession>A0A2T5YSC2</accession>
<evidence type="ECO:0000313" key="9">
    <source>
        <dbReference type="Proteomes" id="UP000244225"/>
    </source>
</evidence>
<dbReference type="PANTHER" id="PTHR47268:SF4">
    <property type="entry name" value="ACYLPHOSPHATASE"/>
    <property type="match status" value="1"/>
</dbReference>
<sequence>MFFPFSLSRNKVILYTWMMEEKAKKRVAIRVHGKVQGVFFRASTQEKAQQLGLTGFVQNEPDGTVYLEAEGEPQVLEMLEAWVRVGPRRAQVEKVEVEEKQELKGFGDFEQRR</sequence>
<evidence type="ECO:0000256" key="4">
    <source>
        <dbReference type="PROSITE-ProRule" id="PRU00520"/>
    </source>
</evidence>
<feature type="domain" description="Acylphosphatase-like" evidence="7">
    <location>
        <begin position="26"/>
        <end position="113"/>
    </location>
</feature>
<proteinExistence type="inferred from homology"/>
<evidence type="ECO:0000256" key="1">
    <source>
        <dbReference type="ARBA" id="ARBA00005614"/>
    </source>
</evidence>
<comment type="caution">
    <text evidence="8">The sequence shown here is derived from an EMBL/GenBank/DDBJ whole genome shotgun (WGS) entry which is preliminary data.</text>
</comment>
<dbReference type="GO" id="GO:0003998">
    <property type="term" value="F:acylphosphatase activity"/>
    <property type="evidence" value="ECO:0007669"/>
    <property type="project" value="UniProtKB-EC"/>
</dbReference>
<evidence type="ECO:0000256" key="2">
    <source>
        <dbReference type="ARBA" id="ARBA00012150"/>
    </source>
</evidence>
<keyword evidence="9" id="KW-1185">Reference proteome</keyword>
<dbReference type="SUPFAM" id="SSF54975">
    <property type="entry name" value="Acylphosphatase/BLUF domain-like"/>
    <property type="match status" value="1"/>
</dbReference>
<name>A0A2T5YSC2_9BACT</name>
<dbReference type="InterPro" id="IPR036046">
    <property type="entry name" value="Acylphosphatase-like_dom_sf"/>
</dbReference>
<organism evidence="8 9">
    <name type="scientific">Pontibacter mucosus</name>
    <dbReference type="NCBI Taxonomy" id="1649266"/>
    <lineage>
        <taxon>Bacteria</taxon>
        <taxon>Pseudomonadati</taxon>
        <taxon>Bacteroidota</taxon>
        <taxon>Cytophagia</taxon>
        <taxon>Cytophagales</taxon>
        <taxon>Hymenobacteraceae</taxon>
        <taxon>Pontibacter</taxon>
    </lineage>
</organism>
<dbReference type="InterPro" id="IPR017968">
    <property type="entry name" value="Acylphosphatase_CS"/>
</dbReference>
<dbReference type="Gene3D" id="3.30.70.100">
    <property type="match status" value="1"/>
</dbReference>
<dbReference type="AlphaFoldDB" id="A0A2T5YSC2"/>
<dbReference type="PRINTS" id="PR00112">
    <property type="entry name" value="ACYLPHPHTASE"/>
</dbReference>
<feature type="active site" evidence="4">
    <location>
        <position position="59"/>
    </location>
</feature>
<dbReference type="PROSITE" id="PS51160">
    <property type="entry name" value="ACYLPHOSPHATASE_3"/>
    <property type="match status" value="1"/>
</dbReference>
<dbReference type="EC" id="3.6.1.7" evidence="2 4"/>
<protein>
    <recommendedName>
        <fullName evidence="2 4">Acylphosphatase</fullName>
        <ecNumber evidence="2 4">3.6.1.7</ecNumber>
    </recommendedName>
</protein>
<dbReference type="PANTHER" id="PTHR47268">
    <property type="entry name" value="ACYLPHOSPHATASE"/>
    <property type="match status" value="1"/>
</dbReference>